<feature type="region of interest" description="Disordered" evidence="1">
    <location>
        <begin position="447"/>
        <end position="476"/>
    </location>
</feature>
<feature type="compositionally biased region" description="Polar residues" evidence="1">
    <location>
        <begin position="460"/>
        <end position="476"/>
    </location>
</feature>
<proteinExistence type="predicted"/>
<sequence>MNLIEEIFNAIRNKTLNSLGAERDLMKLIQDKDISRAESLMQNRDKEVCEAIREYNPETHRVKNRRDKLRKNREPYRVEKLPRTRQRYINEVELFFLLANNIQWKNTDEASDNAFEAFNQFLKDTRFNATMRQAKRLAGAETESAKVYHIYREDGVARVKVLVISKSKGYTLRPLFDQYENLIAFGYGYYLKEGDRSIEHFDIHTPEYIYRCRHGLIGWEVDAIPNPTGKINVIYYRQQKAWDGLQPRIDREEHIDSKAADTNNYFADPKVKATADVIESLADPATVGEVIQLSGEGSTIEYLAPPEYSSMKDSEKKDLHDSILFDTFTPDFSYENMKGMGTLSGEALRRALILGYIKRDNLKEVYDEMVDREKNLIIAIMANVTHPELAGELARMQVEHSFAEPFNEDKDKQWTAITSLYRAGLLSLDTAITLLAITDAPQEEMEKIKAEKQEDMENTIKLQQKTRQNEGGPSGE</sequence>
<evidence type="ECO:0000313" key="3">
    <source>
        <dbReference type="Proteomes" id="UP000886851"/>
    </source>
</evidence>
<reference evidence="2" key="1">
    <citation type="journal article" date="2021" name="PeerJ">
        <title>Extensive microbial diversity within the chicken gut microbiome revealed by metagenomics and culture.</title>
        <authorList>
            <person name="Gilroy R."/>
            <person name="Ravi A."/>
            <person name="Getino M."/>
            <person name="Pursley I."/>
            <person name="Horton D.L."/>
            <person name="Alikhan N.F."/>
            <person name="Baker D."/>
            <person name="Gharbi K."/>
            <person name="Hall N."/>
            <person name="Watson M."/>
            <person name="Adriaenssens E.M."/>
            <person name="Foster-Nyarko E."/>
            <person name="Jarju S."/>
            <person name="Secka A."/>
            <person name="Antonio M."/>
            <person name="Oren A."/>
            <person name="Chaudhuri R.R."/>
            <person name="La Ragione R."/>
            <person name="Hildebrand F."/>
            <person name="Pallen M.J."/>
        </authorList>
    </citation>
    <scope>NUCLEOTIDE SEQUENCE</scope>
    <source>
        <strain evidence="2">Gambia2-208</strain>
    </source>
</reference>
<reference evidence="2" key="2">
    <citation type="submission" date="2021-04" db="EMBL/GenBank/DDBJ databases">
        <authorList>
            <person name="Gilroy R."/>
        </authorList>
    </citation>
    <scope>NUCLEOTIDE SEQUENCE</scope>
    <source>
        <strain evidence="2">Gambia2-208</strain>
    </source>
</reference>
<dbReference type="AlphaFoldDB" id="A0A9D1ZIL8"/>
<name>A0A9D1ZIL8_9BACE</name>
<evidence type="ECO:0000313" key="2">
    <source>
        <dbReference type="EMBL" id="HIY88221.1"/>
    </source>
</evidence>
<organism evidence="2 3">
    <name type="scientific">Candidatus Bacteroides pullicola</name>
    <dbReference type="NCBI Taxonomy" id="2838475"/>
    <lineage>
        <taxon>Bacteria</taxon>
        <taxon>Pseudomonadati</taxon>
        <taxon>Bacteroidota</taxon>
        <taxon>Bacteroidia</taxon>
        <taxon>Bacteroidales</taxon>
        <taxon>Bacteroidaceae</taxon>
        <taxon>Bacteroides</taxon>
    </lineage>
</organism>
<dbReference type="Pfam" id="PF05133">
    <property type="entry name" value="SPP1_portal"/>
    <property type="match status" value="1"/>
</dbReference>
<accession>A0A9D1ZIL8</accession>
<dbReference type="InterPro" id="IPR021145">
    <property type="entry name" value="Portal_protein_SPP1_Gp6-like"/>
</dbReference>
<dbReference type="Proteomes" id="UP000886851">
    <property type="component" value="Unassembled WGS sequence"/>
</dbReference>
<evidence type="ECO:0000256" key="1">
    <source>
        <dbReference type="SAM" id="MobiDB-lite"/>
    </source>
</evidence>
<dbReference type="EMBL" id="DXCV01000039">
    <property type="protein sequence ID" value="HIY88221.1"/>
    <property type="molecule type" value="Genomic_DNA"/>
</dbReference>
<gene>
    <name evidence="2" type="ORF">H9824_05905</name>
</gene>
<comment type="caution">
    <text evidence="2">The sequence shown here is derived from an EMBL/GenBank/DDBJ whole genome shotgun (WGS) entry which is preliminary data.</text>
</comment>
<protein>
    <submittedName>
        <fullName evidence="2">Phage portal protein</fullName>
    </submittedName>
</protein>